<name>F7YTU4_9THEM</name>
<sequence precursor="true">MIVTFALIDSFDPCIYALFISLLASVISNIKYAFKIGISFLIAVYTGYYILGLFIRYITIRLHVSILAGLLLIYATFMFILIIIEKNGRTNELVCREDKIECKIINVLQLNKLLGRGVLFTILLGFIASFTLLPCTAGLYIVYNIVIREHGFATWAALTALYVFLFISPLILIFLMIIGAARTMILQRFIVGKESIFKLAGAVVMIITAIYLVLLSH</sequence>
<gene>
    <name evidence="2" type="ORF">Theth_1323</name>
</gene>
<evidence type="ECO:0000256" key="1">
    <source>
        <dbReference type="SAM" id="Phobius"/>
    </source>
</evidence>
<proteinExistence type="predicted"/>
<dbReference type="EMBL" id="CP002351">
    <property type="protein sequence ID" value="AEH51389.1"/>
    <property type="molecule type" value="Genomic_DNA"/>
</dbReference>
<keyword evidence="1" id="KW-1133">Transmembrane helix</keyword>
<dbReference type="Proteomes" id="UP000006804">
    <property type="component" value="Chromosome"/>
</dbReference>
<dbReference type="AlphaFoldDB" id="F7YTU4"/>
<feature type="transmembrane region" description="Helical" evidence="1">
    <location>
        <begin position="40"/>
        <end position="58"/>
    </location>
</feature>
<accession>F7YTU4</accession>
<dbReference type="HOGENOM" id="CLU_102061_0_0_0"/>
<dbReference type="KEGG" id="tta:Theth_1323"/>
<evidence type="ECO:0000313" key="3">
    <source>
        <dbReference type="Proteomes" id="UP000006804"/>
    </source>
</evidence>
<evidence type="ECO:0000313" key="2">
    <source>
        <dbReference type="EMBL" id="AEH51389.1"/>
    </source>
</evidence>
<feature type="transmembrane region" description="Helical" evidence="1">
    <location>
        <begin position="15"/>
        <end position="33"/>
    </location>
</feature>
<feature type="transmembrane region" description="Helical" evidence="1">
    <location>
        <begin position="64"/>
        <end position="84"/>
    </location>
</feature>
<dbReference type="PATRIC" id="fig|688269.3.peg.1359"/>
<feature type="transmembrane region" description="Helical" evidence="1">
    <location>
        <begin position="155"/>
        <end position="175"/>
    </location>
</feature>
<dbReference type="eggNOG" id="COG0785">
    <property type="taxonomic scope" value="Bacteria"/>
</dbReference>
<reference evidence="2 3" key="1">
    <citation type="submission" date="2010-11" db="EMBL/GenBank/DDBJ databases">
        <title>The complete genome of Thermotoga thermarum DSM 5069.</title>
        <authorList>
            <consortium name="US DOE Joint Genome Institute (JGI-PGF)"/>
            <person name="Lucas S."/>
            <person name="Copeland A."/>
            <person name="Lapidus A."/>
            <person name="Bruce D."/>
            <person name="Goodwin L."/>
            <person name="Pitluck S."/>
            <person name="Kyrpides N."/>
            <person name="Mavromatis K."/>
            <person name="Ivanova N."/>
            <person name="Zeytun A."/>
            <person name="Brettin T."/>
            <person name="Detter J.C."/>
            <person name="Tapia R."/>
            <person name="Han C."/>
            <person name="Land M."/>
            <person name="Hauser L."/>
            <person name="Markowitz V."/>
            <person name="Cheng J.-F."/>
            <person name="Hugenholtz P."/>
            <person name="Woyke T."/>
            <person name="Wu D."/>
            <person name="Spring S."/>
            <person name="Schroeder M."/>
            <person name="Brambilla E."/>
            <person name="Klenk H.-P."/>
            <person name="Eisen J.A."/>
        </authorList>
    </citation>
    <scope>NUCLEOTIDE SEQUENCE [LARGE SCALE GENOMIC DNA]</scope>
    <source>
        <strain evidence="2 3">DSM 5069</strain>
    </source>
</reference>
<keyword evidence="1 2" id="KW-0812">Transmembrane</keyword>
<feature type="transmembrane region" description="Helical" evidence="1">
    <location>
        <begin position="118"/>
        <end position="143"/>
    </location>
</feature>
<keyword evidence="3" id="KW-1185">Reference proteome</keyword>
<dbReference type="RefSeq" id="WP_013932605.1">
    <property type="nucleotide sequence ID" value="NC_015707.1"/>
</dbReference>
<protein>
    <submittedName>
        <fullName evidence="2">Cytochrome c biogenesis protein transmembrane region</fullName>
    </submittedName>
</protein>
<organism evidence="2 3">
    <name type="scientific">Pseudothermotoga thermarum DSM 5069</name>
    <dbReference type="NCBI Taxonomy" id="688269"/>
    <lineage>
        <taxon>Bacteria</taxon>
        <taxon>Thermotogati</taxon>
        <taxon>Thermotogota</taxon>
        <taxon>Thermotogae</taxon>
        <taxon>Thermotogales</taxon>
        <taxon>Thermotogaceae</taxon>
        <taxon>Pseudothermotoga</taxon>
    </lineage>
</organism>
<keyword evidence="1" id="KW-0472">Membrane</keyword>
<feature type="transmembrane region" description="Helical" evidence="1">
    <location>
        <begin position="196"/>
        <end position="214"/>
    </location>
</feature>